<dbReference type="Proteomes" id="UP000234803">
    <property type="component" value="Unassembled WGS sequence"/>
</dbReference>
<proteinExistence type="predicted"/>
<protein>
    <submittedName>
        <fullName evidence="1">XkdX family protein</fullName>
    </submittedName>
</protein>
<evidence type="ECO:0000313" key="1">
    <source>
        <dbReference type="EMBL" id="PLS07573.1"/>
    </source>
</evidence>
<gene>
    <name evidence="1" type="ORF">CUU63_09755</name>
</gene>
<dbReference type="InterPro" id="IPR010022">
    <property type="entry name" value="XkdX"/>
</dbReference>
<accession>A0A9Q2LN03</accession>
<dbReference type="RefSeq" id="WP_083504489.1">
    <property type="nucleotide sequence ID" value="NZ_CP166053.1"/>
</dbReference>
<reference evidence="1 2" key="1">
    <citation type="submission" date="2017-12" db="EMBL/GenBank/DDBJ databases">
        <title>Comparative Functional Genomics of Dry Heat Resistant strains isolated from the Viking Spacecraft.</title>
        <authorList>
            <person name="Seuylemezian A."/>
            <person name="Cooper K."/>
            <person name="Vaishampayan P."/>
        </authorList>
    </citation>
    <scope>NUCLEOTIDE SEQUENCE [LARGE SCALE GENOMIC DNA]</scope>
    <source>
        <strain evidence="1 2">V48-19</strain>
    </source>
</reference>
<organism evidence="1 2">
    <name type="scientific">Bacillus halotolerans</name>
    <dbReference type="NCBI Taxonomy" id="260554"/>
    <lineage>
        <taxon>Bacteria</taxon>
        <taxon>Bacillati</taxon>
        <taxon>Bacillota</taxon>
        <taxon>Bacilli</taxon>
        <taxon>Bacillales</taxon>
        <taxon>Bacillaceae</taxon>
        <taxon>Bacillus</taxon>
    </lineage>
</organism>
<comment type="caution">
    <text evidence="1">The sequence shown here is derived from an EMBL/GenBank/DDBJ whole genome shotgun (WGS) entry which is preliminary data.</text>
</comment>
<dbReference type="Pfam" id="PF09693">
    <property type="entry name" value="Phage_XkdX"/>
    <property type="match status" value="1"/>
</dbReference>
<sequence>MNWYEIIKDYYNDGNGVWDDYRVKQAVIKGKITPEEYREITGKDYIEDEM</sequence>
<dbReference type="EMBL" id="PGUV01000007">
    <property type="protein sequence ID" value="PLS07573.1"/>
    <property type="molecule type" value="Genomic_DNA"/>
</dbReference>
<dbReference type="AlphaFoldDB" id="A0A9Q2LN03"/>
<evidence type="ECO:0000313" key="2">
    <source>
        <dbReference type="Proteomes" id="UP000234803"/>
    </source>
</evidence>
<dbReference type="NCBIfam" id="TIGR01669">
    <property type="entry name" value="phage_XkdX"/>
    <property type="match status" value="1"/>
</dbReference>
<name>A0A9Q2LN03_9BACI</name>